<feature type="region of interest" description="Disordered" evidence="1">
    <location>
        <begin position="1"/>
        <end position="32"/>
    </location>
</feature>
<accession>A0A2Y9BPI2</accession>
<sequence length="75" mass="8065">MPNITANVQAQRTPDPLNSLDPTCSGSESPDIGRVRSGCGSVVHLDEIANCLPLPRAVLEAFTRNLQRTPKAETH</sequence>
<protein>
    <submittedName>
        <fullName evidence="2">Uncharacterized protein</fullName>
    </submittedName>
</protein>
<name>A0A2Y9BPI2_9MICO</name>
<evidence type="ECO:0000313" key="2">
    <source>
        <dbReference type="EMBL" id="SSA59030.1"/>
    </source>
</evidence>
<proteinExistence type="predicted"/>
<gene>
    <name evidence="2" type="ORF">SAMN04489750_3835</name>
</gene>
<organism evidence="2 3">
    <name type="scientific">Branchiibius hedensis</name>
    <dbReference type="NCBI Taxonomy" id="672460"/>
    <lineage>
        <taxon>Bacteria</taxon>
        <taxon>Bacillati</taxon>
        <taxon>Actinomycetota</taxon>
        <taxon>Actinomycetes</taxon>
        <taxon>Micrococcales</taxon>
        <taxon>Dermacoccaceae</taxon>
        <taxon>Branchiibius</taxon>
    </lineage>
</organism>
<dbReference type="EMBL" id="UESZ01000002">
    <property type="protein sequence ID" value="SSA59030.1"/>
    <property type="molecule type" value="Genomic_DNA"/>
</dbReference>
<dbReference type="Proteomes" id="UP000250028">
    <property type="component" value="Unassembled WGS sequence"/>
</dbReference>
<feature type="compositionally biased region" description="Polar residues" evidence="1">
    <location>
        <begin position="1"/>
        <end position="12"/>
    </location>
</feature>
<dbReference type="AlphaFoldDB" id="A0A2Y9BPI2"/>
<reference evidence="3" key="1">
    <citation type="submission" date="2016-10" db="EMBL/GenBank/DDBJ databases">
        <authorList>
            <person name="Varghese N."/>
            <person name="Submissions S."/>
        </authorList>
    </citation>
    <scope>NUCLEOTIDE SEQUENCE [LARGE SCALE GENOMIC DNA]</scope>
    <source>
        <strain evidence="3">DSM 22951</strain>
    </source>
</reference>
<keyword evidence="3" id="KW-1185">Reference proteome</keyword>
<evidence type="ECO:0000256" key="1">
    <source>
        <dbReference type="SAM" id="MobiDB-lite"/>
    </source>
</evidence>
<evidence type="ECO:0000313" key="3">
    <source>
        <dbReference type="Proteomes" id="UP000250028"/>
    </source>
</evidence>